<keyword evidence="2" id="KW-1185">Reference proteome</keyword>
<evidence type="ECO:0000313" key="1">
    <source>
        <dbReference type="EMBL" id="CAI8003627.1"/>
    </source>
</evidence>
<sequence>CITFVIGLDCVQLFNIACQLQPKLIPFGGTNVVEQISQVWMTWPLSRLLHTCSSSGKAKRLIVKILHGILLTSLS</sequence>
<dbReference type="EMBL" id="CASHTH010000527">
    <property type="protein sequence ID" value="CAI8003627.1"/>
    <property type="molecule type" value="Genomic_DNA"/>
</dbReference>
<dbReference type="AlphaFoldDB" id="A0AA35R473"/>
<dbReference type="Proteomes" id="UP001174909">
    <property type="component" value="Unassembled WGS sequence"/>
</dbReference>
<feature type="non-terminal residue" evidence="1">
    <location>
        <position position="75"/>
    </location>
</feature>
<proteinExistence type="predicted"/>
<protein>
    <submittedName>
        <fullName evidence="1">Uncharacterized protein</fullName>
    </submittedName>
</protein>
<name>A0AA35R473_GEOBA</name>
<gene>
    <name evidence="1" type="ORF">GBAR_LOCUS3698</name>
</gene>
<comment type="caution">
    <text evidence="1">The sequence shown here is derived from an EMBL/GenBank/DDBJ whole genome shotgun (WGS) entry which is preliminary data.</text>
</comment>
<accession>A0AA35R473</accession>
<reference evidence="1" key="1">
    <citation type="submission" date="2023-03" db="EMBL/GenBank/DDBJ databases">
        <authorList>
            <person name="Steffen K."/>
            <person name="Cardenas P."/>
        </authorList>
    </citation>
    <scope>NUCLEOTIDE SEQUENCE</scope>
</reference>
<organism evidence="1 2">
    <name type="scientific">Geodia barretti</name>
    <name type="common">Barrett's horny sponge</name>
    <dbReference type="NCBI Taxonomy" id="519541"/>
    <lineage>
        <taxon>Eukaryota</taxon>
        <taxon>Metazoa</taxon>
        <taxon>Porifera</taxon>
        <taxon>Demospongiae</taxon>
        <taxon>Heteroscleromorpha</taxon>
        <taxon>Tetractinellida</taxon>
        <taxon>Astrophorina</taxon>
        <taxon>Geodiidae</taxon>
        <taxon>Geodia</taxon>
    </lineage>
</organism>
<evidence type="ECO:0000313" key="2">
    <source>
        <dbReference type="Proteomes" id="UP001174909"/>
    </source>
</evidence>